<dbReference type="InterPro" id="IPR009430">
    <property type="entry name" value="GvpL/GvpF"/>
</dbReference>
<accession>A0ABS2UK87</accession>
<reference evidence="4 5" key="1">
    <citation type="journal article" date="2016" name="Arch. Microbiol.">
        <title>Streptomyces zhihengii sp. nov., isolated from rhizospheric soil of Psammosilene tunicoides.</title>
        <authorList>
            <person name="Huang M.J."/>
            <person name="Fei J.J."/>
            <person name="Salam N."/>
            <person name="Kim C.J."/>
            <person name="Hozzein W.N."/>
            <person name="Xiao M."/>
            <person name="Huang H.Q."/>
            <person name="Li W.J."/>
        </authorList>
    </citation>
    <scope>NUCLEOTIDE SEQUENCE [LARGE SCALE GENOMIC DNA]</scope>
    <source>
        <strain evidence="4 5">YIM T102</strain>
    </source>
</reference>
<comment type="subcellular location">
    <subcellularLocation>
        <location evidence="2">Gas vesicle</location>
    </subcellularLocation>
</comment>
<evidence type="ECO:0000313" key="5">
    <source>
        <dbReference type="Proteomes" id="UP000664109"/>
    </source>
</evidence>
<gene>
    <name evidence="4" type="ORF">JE024_02895</name>
</gene>
<dbReference type="PANTHER" id="PTHR36852">
    <property type="entry name" value="PROTEIN GVPL 2"/>
    <property type="match status" value="1"/>
</dbReference>
<dbReference type="EMBL" id="JAFEJA010000001">
    <property type="protein sequence ID" value="MBM9617699.1"/>
    <property type="molecule type" value="Genomic_DNA"/>
</dbReference>
<sequence length="265" mass="27866">MSEEPLLYVYVVGFDGNALDRVTSLTAGVDGGALRPVSSHRGLTALVSAVPRERFGEEGLAAQLEDLGRLEAVARAHHTVVDTAFAETTVLPMRLATVYRDEARVAAVLEERHAAFDALLRMLDGHVELGVKVYAVPQAAPAPAEPPEGEAGSPGRAYLQRRRAARRSTQDSYRAAAATAEAAARLASAIASARSVHRPQQGEWSGGRGENVANEAYLVPRSEAERFRAEVGALAGDTPGVALEVTGPWAPYSFATEAATGGAAV</sequence>
<proteinExistence type="inferred from homology"/>
<keyword evidence="5" id="KW-1185">Reference proteome</keyword>
<dbReference type="Proteomes" id="UP000664109">
    <property type="component" value="Unassembled WGS sequence"/>
</dbReference>
<comment type="caution">
    <text evidence="4">The sequence shown here is derived from an EMBL/GenBank/DDBJ whole genome shotgun (WGS) entry which is preliminary data.</text>
</comment>
<dbReference type="PANTHER" id="PTHR36852:SF1">
    <property type="entry name" value="PROTEIN GVPL 2"/>
    <property type="match status" value="1"/>
</dbReference>
<dbReference type="RefSeq" id="WP_205372048.1">
    <property type="nucleotide sequence ID" value="NZ_JAFEJA010000001.1"/>
</dbReference>
<evidence type="ECO:0000256" key="2">
    <source>
        <dbReference type="ARBA" id="ARBA00035108"/>
    </source>
</evidence>
<evidence type="ECO:0000256" key="1">
    <source>
        <dbReference type="ARBA" id="ARBA00022987"/>
    </source>
</evidence>
<keyword evidence="1" id="KW-0304">Gas vesicle</keyword>
<evidence type="ECO:0000256" key="3">
    <source>
        <dbReference type="ARBA" id="ARBA00035643"/>
    </source>
</evidence>
<protein>
    <submittedName>
        <fullName evidence="4">GvpL/GvpF family gas vesicle protein</fullName>
    </submittedName>
</protein>
<evidence type="ECO:0000313" key="4">
    <source>
        <dbReference type="EMBL" id="MBM9617699.1"/>
    </source>
</evidence>
<organism evidence="4 5">
    <name type="scientific">Streptomyces zhihengii</name>
    <dbReference type="NCBI Taxonomy" id="1818004"/>
    <lineage>
        <taxon>Bacteria</taxon>
        <taxon>Bacillati</taxon>
        <taxon>Actinomycetota</taxon>
        <taxon>Actinomycetes</taxon>
        <taxon>Kitasatosporales</taxon>
        <taxon>Streptomycetaceae</taxon>
        <taxon>Streptomyces</taxon>
    </lineage>
</organism>
<dbReference type="Pfam" id="PF06386">
    <property type="entry name" value="GvpL_GvpF"/>
    <property type="match status" value="1"/>
</dbReference>
<comment type="similarity">
    <text evidence="3">Belongs to the gas vesicle GvpF/GvpL family.</text>
</comment>
<name>A0ABS2UK87_9ACTN</name>